<comment type="similarity">
    <text evidence="1">Belongs to the UPF0065 (bug) family.</text>
</comment>
<evidence type="ECO:0000256" key="1">
    <source>
        <dbReference type="ARBA" id="ARBA00006987"/>
    </source>
</evidence>
<evidence type="ECO:0000313" key="3">
    <source>
        <dbReference type="EMBL" id="QAA94617.1"/>
    </source>
</evidence>
<evidence type="ECO:0000256" key="2">
    <source>
        <dbReference type="SAM" id="SignalP"/>
    </source>
</evidence>
<proteinExistence type="inferred from homology"/>
<dbReference type="Gene3D" id="3.40.190.10">
    <property type="entry name" value="Periplasmic binding protein-like II"/>
    <property type="match status" value="1"/>
</dbReference>
<name>A0A410GE89_9BURK</name>
<dbReference type="InterPro" id="IPR042100">
    <property type="entry name" value="Bug_dom1"/>
</dbReference>
<reference evidence="3 4" key="1">
    <citation type="submission" date="2017-08" db="EMBL/GenBank/DDBJ databases">
        <authorList>
            <person name="Park S.-J."/>
            <person name="Kim H."/>
        </authorList>
    </citation>
    <scope>NUCLEOTIDE SEQUENCE [LARGE SCALE GENOMIC DNA]</scope>
    <source>
        <strain evidence="4">ye3</strain>
    </source>
</reference>
<evidence type="ECO:0000313" key="4">
    <source>
        <dbReference type="Proteomes" id="UP000283474"/>
    </source>
</evidence>
<dbReference type="SUPFAM" id="SSF53850">
    <property type="entry name" value="Periplasmic binding protein-like II"/>
    <property type="match status" value="1"/>
</dbReference>
<dbReference type="Proteomes" id="UP000283474">
    <property type="component" value="Chromosome"/>
</dbReference>
<sequence>MKSAFLPCVRTALLGLALMFSAASAHAQTFPERAVTWINPYPAGSASDVTARLFADEFSKAIKQPVVVINKPGAGGLIGTNAGATAAPDGYTLLVGAIGTHVFNPVINSSTNYDPVKDFEPVSRIVSFPNVLVVSSKLGVNTVEELIALAKSKSASEPLLYSTAGNGTTSHIAAGQFERLAGVKLTGVNYKGTPAAVNEVLAGRIDFVFGNINVILPQVKAGTLKALAIASSERYSLLPDTPTFNEVGMPEMEMVVWSGLFAPAGTPPEIVKVLNEAANTVARSGVLQPVYESAGATLEVDATPEDFAKLLQADTAKWVPVLKEMGIKAQ</sequence>
<organism evidence="3 4">
    <name type="scientific">Pollutimonas thiosulfatoxidans</name>
    <dbReference type="NCBI Taxonomy" id="2028345"/>
    <lineage>
        <taxon>Bacteria</taxon>
        <taxon>Pseudomonadati</taxon>
        <taxon>Pseudomonadota</taxon>
        <taxon>Betaproteobacteria</taxon>
        <taxon>Burkholderiales</taxon>
        <taxon>Alcaligenaceae</taxon>
        <taxon>Pollutimonas</taxon>
    </lineage>
</organism>
<dbReference type="PANTHER" id="PTHR42928:SF5">
    <property type="entry name" value="BLR1237 PROTEIN"/>
    <property type="match status" value="1"/>
</dbReference>
<keyword evidence="2" id="KW-0732">Signal</keyword>
<dbReference type="EMBL" id="CP022987">
    <property type="protein sequence ID" value="QAA94617.1"/>
    <property type="molecule type" value="Genomic_DNA"/>
</dbReference>
<dbReference type="InterPro" id="IPR005064">
    <property type="entry name" value="BUG"/>
</dbReference>
<dbReference type="Gene3D" id="3.40.190.150">
    <property type="entry name" value="Bordetella uptake gene, domain 1"/>
    <property type="match status" value="1"/>
</dbReference>
<dbReference type="KEGG" id="pus:CKA81_12820"/>
<gene>
    <name evidence="3" type="ORF">CKA81_12820</name>
</gene>
<dbReference type="PIRSF" id="PIRSF017082">
    <property type="entry name" value="YflP"/>
    <property type="match status" value="1"/>
</dbReference>
<dbReference type="PANTHER" id="PTHR42928">
    <property type="entry name" value="TRICARBOXYLATE-BINDING PROTEIN"/>
    <property type="match status" value="1"/>
</dbReference>
<accession>A0A410GE89</accession>
<evidence type="ECO:0008006" key="5">
    <source>
        <dbReference type="Google" id="ProtNLM"/>
    </source>
</evidence>
<dbReference type="Pfam" id="PF03401">
    <property type="entry name" value="TctC"/>
    <property type="match status" value="1"/>
</dbReference>
<dbReference type="OrthoDB" id="9780943at2"/>
<dbReference type="RefSeq" id="WP_128355614.1">
    <property type="nucleotide sequence ID" value="NZ_CP022987.1"/>
</dbReference>
<feature type="signal peptide" evidence="2">
    <location>
        <begin position="1"/>
        <end position="27"/>
    </location>
</feature>
<feature type="chain" id="PRO_5019334855" description="MFS transporter" evidence="2">
    <location>
        <begin position="28"/>
        <end position="330"/>
    </location>
</feature>
<dbReference type="CDD" id="cd07012">
    <property type="entry name" value="PBP2_Bug_TTT"/>
    <property type="match status" value="1"/>
</dbReference>
<keyword evidence="4" id="KW-1185">Reference proteome</keyword>
<dbReference type="AlphaFoldDB" id="A0A410GE89"/>
<protein>
    <recommendedName>
        <fullName evidence="5">MFS transporter</fullName>
    </recommendedName>
</protein>